<evidence type="ECO:0000259" key="1">
    <source>
        <dbReference type="Pfam" id="PF11864"/>
    </source>
</evidence>
<dbReference type="GO" id="GO:0046627">
    <property type="term" value="P:negative regulation of insulin receptor signaling pathway"/>
    <property type="evidence" value="ECO:0007669"/>
    <property type="project" value="TreeGrafter"/>
</dbReference>
<dbReference type="InterPro" id="IPR024584">
    <property type="entry name" value="Tuberin_N"/>
</dbReference>
<dbReference type="GO" id="GO:0005096">
    <property type="term" value="F:GTPase activator activity"/>
    <property type="evidence" value="ECO:0007669"/>
    <property type="project" value="InterPro"/>
</dbReference>
<dbReference type="GO" id="GO:0051726">
    <property type="term" value="P:regulation of cell cycle"/>
    <property type="evidence" value="ECO:0007669"/>
    <property type="project" value="TreeGrafter"/>
</dbReference>
<dbReference type="Proteomes" id="UP000036681">
    <property type="component" value="Unplaced"/>
</dbReference>
<feature type="domain" description="Tuberin N-terminal" evidence="1">
    <location>
        <begin position="159"/>
        <end position="288"/>
    </location>
</feature>
<keyword evidence="2" id="KW-1185">Reference proteome</keyword>
<dbReference type="GO" id="GO:0032007">
    <property type="term" value="P:negative regulation of TOR signaling"/>
    <property type="evidence" value="ECO:0007669"/>
    <property type="project" value="TreeGrafter"/>
</dbReference>
<accession>A0A0M3IN41</accession>
<evidence type="ECO:0000313" key="3">
    <source>
        <dbReference type="WBParaSite" id="ALUE_0002016901-mRNA-1"/>
    </source>
</evidence>
<protein>
    <submittedName>
        <fullName evidence="3">DUF3384 domain-containing protein</fullName>
    </submittedName>
</protein>
<dbReference type="AlphaFoldDB" id="A0A0M3IN41"/>
<dbReference type="Pfam" id="PF11864">
    <property type="entry name" value="DUF3384"/>
    <property type="match status" value="1"/>
</dbReference>
<dbReference type="GO" id="GO:0033596">
    <property type="term" value="C:TSC1-TSC2 complex"/>
    <property type="evidence" value="ECO:0007669"/>
    <property type="project" value="TreeGrafter"/>
</dbReference>
<organism evidence="2 3">
    <name type="scientific">Ascaris lumbricoides</name>
    <name type="common">Giant roundworm</name>
    <dbReference type="NCBI Taxonomy" id="6252"/>
    <lineage>
        <taxon>Eukaryota</taxon>
        <taxon>Metazoa</taxon>
        <taxon>Ecdysozoa</taxon>
        <taxon>Nematoda</taxon>
        <taxon>Chromadorea</taxon>
        <taxon>Rhabditida</taxon>
        <taxon>Spirurina</taxon>
        <taxon>Ascaridomorpha</taxon>
        <taxon>Ascaridoidea</taxon>
        <taxon>Ascarididae</taxon>
        <taxon>Ascaris</taxon>
    </lineage>
</organism>
<sequence length="292" mass="33209">LARNRRLQVGTLEAIYHETCDLLEIEEAKEAVISMLIALAKYQHEQIGLALRDTFFKYEGGRGEEGGHLVDYLHEEVKMNAGFLREAALDEIVHLICVRTCHRVDHLTHECMVLLDTILKFGIYEVDDVIATLKMAERPSYYIKKVIVNDLRDGFEEESGRRVETLRCQPGAVLPALASAMEAGALVMSEVFVSMKRLLAKYGKDLQQLSWHCVLQLLEKAVKLCREVPSEDKRAELSQQLHQLIDIVEELNREGEYGGSPEAMYALIERCADERPTDSVLALMDYRANVCW</sequence>
<dbReference type="PANTHER" id="PTHR10063">
    <property type="entry name" value="TUBERIN"/>
    <property type="match status" value="1"/>
</dbReference>
<dbReference type="GO" id="GO:0030178">
    <property type="term" value="P:negative regulation of Wnt signaling pathway"/>
    <property type="evidence" value="ECO:0007669"/>
    <property type="project" value="TreeGrafter"/>
</dbReference>
<name>A0A0M3IN41_ASCLU</name>
<dbReference type="GO" id="GO:0005634">
    <property type="term" value="C:nucleus"/>
    <property type="evidence" value="ECO:0007669"/>
    <property type="project" value="InterPro"/>
</dbReference>
<dbReference type="GO" id="GO:0051898">
    <property type="term" value="P:negative regulation of phosphatidylinositol 3-kinase/protein kinase B signal transduction"/>
    <property type="evidence" value="ECO:0007669"/>
    <property type="project" value="TreeGrafter"/>
</dbReference>
<dbReference type="PANTHER" id="PTHR10063:SF0">
    <property type="entry name" value="TUBERIN"/>
    <property type="match status" value="1"/>
</dbReference>
<reference evidence="3" key="1">
    <citation type="submission" date="2017-02" db="UniProtKB">
        <authorList>
            <consortium name="WormBaseParasite"/>
        </authorList>
    </citation>
    <scope>IDENTIFICATION</scope>
</reference>
<dbReference type="WBParaSite" id="ALUE_0002016901-mRNA-1">
    <property type="protein sequence ID" value="ALUE_0002016901-mRNA-1"/>
    <property type="gene ID" value="ALUE_0002016901"/>
</dbReference>
<dbReference type="InterPro" id="IPR027107">
    <property type="entry name" value="Tuberin/Ral-act_asu"/>
</dbReference>
<evidence type="ECO:0000313" key="2">
    <source>
        <dbReference type="Proteomes" id="UP000036681"/>
    </source>
</evidence>
<proteinExistence type="predicted"/>